<dbReference type="EMBL" id="JBJQND010000014">
    <property type="protein sequence ID" value="KAL3854131.1"/>
    <property type="molecule type" value="Genomic_DNA"/>
</dbReference>
<feature type="non-terminal residue" evidence="2">
    <location>
        <position position="1"/>
    </location>
</feature>
<feature type="region of interest" description="Disordered" evidence="1">
    <location>
        <begin position="75"/>
        <end position="106"/>
    </location>
</feature>
<protein>
    <submittedName>
        <fullName evidence="2">Uncharacterized protein</fullName>
    </submittedName>
</protein>
<evidence type="ECO:0000256" key="1">
    <source>
        <dbReference type="SAM" id="MobiDB-lite"/>
    </source>
</evidence>
<comment type="caution">
    <text evidence="2">The sequence shown here is derived from an EMBL/GenBank/DDBJ whole genome shotgun (WGS) entry which is preliminary data.</text>
</comment>
<evidence type="ECO:0000313" key="2">
    <source>
        <dbReference type="EMBL" id="KAL3854131.1"/>
    </source>
</evidence>
<reference evidence="2 3" key="1">
    <citation type="submission" date="2024-11" db="EMBL/GenBank/DDBJ databases">
        <title>Chromosome-level genome assembly of the freshwater bivalve Anodonta woodiana.</title>
        <authorList>
            <person name="Chen X."/>
        </authorList>
    </citation>
    <scope>NUCLEOTIDE SEQUENCE [LARGE SCALE GENOMIC DNA]</scope>
    <source>
        <strain evidence="2">MN2024</strain>
        <tissue evidence="2">Gills</tissue>
    </source>
</reference>
<dbReference type="Proteomes" id="UP001634394">
    <property type="component" value="Unassembled WGS sequence"/>
</dbReference>
<keyword evidence="3" id="KW-1185">Reference proteome</keyword>
<evidence type="ECO:0000313" key="3">
    <source>
        <dbReference type="Proteomes" id="UP001634394"/>
    </source>
</evidence>
<organism evidence="2 3">
    <name type="scientific">Sinanodonta woodiana</name>
    <name type="common">Chinese pond mussel</name>
    <name type="synonym">Anodonta woodiana</name>
    <dbReference type="NCBI Taxonomy" id="1069815"/>
    <lineage>
        <taxon>Eukaryota</taxon>
        <taxon>Metazoa</taxon>
        <taxon>Spiralia</taxon>
        <taxon>Lophotrochozoa</taxon>
        <taxon>Mollusca</taxon>
        <taxon>Bivalvia</taxon>
        <taxon>Autobranchia</taxon>
        <taxon>Heteroconchia</taxon>
        <taxon>Palaeoheterodonta</taxon>
        <taxon>Unionida</taxon>
        <taxon>Unionoidea</taxon>
        <taxon>Unionidae</taxon>
        <taxon>Unioninae</taxon>
        <taxon>Sinanodonta</taxon>
    </lineage>
</organism>
<accession>A0ABD3UZG8</accession>
<sequence>VYTELFLNDSTHSHCIPHHNVLSHLVSVPTHLDNYLDCQWEIINHYTTIIGANGLGCNCFHEHTNYHTIPNYVHSESTTNSPTTSEHKPTTDHTTLPPTHSTSSSMSLAPALTLPYTCQKESTISTVGYGKKQTNPGAGNCHPDISDHMAPEALVMNMCNVTGHSDSWTRGQNVMSVCQRIPLYTPVATFFEGKYSSQGGLAGIFVGCLQGGFKMIVQECDKNITVLHVVTGGHFQLDPVNYSIIM</sequence>
<name>A0ABD3UZG8_SINWO</name>
<gene>
    <name evidence="2" type="ORF">ACJMK2_013409</name>
</gene>
<feature type="compositionally biased region" description="Low complexity" evidence="1">
    <location>
        <begin position="92"/>
        <end position="106"/>
    </location>
</feature>
<dbReference type="AlphaFoldDB" id="A0ABD3UZG8"/>
<feature type="compositionally biased region" description="Low complexity" evidence="1">
    <location>
        <begin position="75"/>
        <end position="84"/>
    </location>
</feature>
<proteinExistence type="predicted"/>